<gene>
    <name evidence="3" type="ORF">CPELLU_LOCUS5582</name>
</gene>
<evidence type="ECO:0000313" key="4">
    <source>
        <dbReference type="Proteomes" id="UP000789759"/>
    </source>
</evidence>
<dbReference type="AlphaFoldDB" id="A0A9N9G0U7"/>
<organism evidence="3 4">
    <name type="scientific">Cetraspora pellucida</name>
    <dbReference type="NCBI Taxonomy" id="1433469"/>
    <lineage>
        <taxon>Eukaryota</taxon>
        <taxon>Fungi</taxon>
        <taxon>Fungi incertae sedis</taxon>
        <taxon>Mucoromycota</taxon>
        <taxon>Glomeromycotina</taxon>
        <taxon>Glomeromycetes</taxon>
        <taxon>Diversisporales</taxon>
        <taxon>Gigasporaceae</taxon>
        <taxon>Cetraspora</taxon>
    </lineage>
</organism>
<name>A0A9N9G0U7_9GLOM</name>
<accession>A0A9N9G0U7</accession>
<comment type="caution">
    <text evidence="3">The sequence shown here is derived from an EMBL/GenBank/DDBJ whole genome shotgun (WGS) entry which is preliminary data.</text>
</comment>
<dbReference type="PROSITE" id="PS51253">
    <property type="entry name" value="HTH_CENPB"/>
    <property type="match status" value="1"/>
</dbReference>
<dbReference type="OrthoDB" id="2433378at2759"/>
<sequence>MLIEKAKALANGLGVLPKTLQFSHSWLQKFKEKNDIRQIKLQGEAASADNDAIANILLLLKSNWEEVNPKTIYNYWKHTNILPTTYNADLQNLSENIPQDSAELDDLSEMVKNINFSDPMHIEEFLTIPEEKITYEIPENIRSLKNL</sequence>
<dbReference type="GO" id="GO:0003677">
    <property type="term" value="F:DNA binding"/>
    <property type="evidence" value="ECO:0007669"/>
    <property type="project" value="UniProtKB-KW"/>
</dbReference>
<evidence type="ECO:0000256" key="1">
    <source>
        <dbReference type="ARBA" id="ARBA00023125"/>
    </source>
</evidence>
<evidence type="ECO:0000313" key="3">
    <source>
        <dbReference type="EMBL" id="CAG8569430.1"/>
    </source>
</evidence>
<dbReference type="Proteomes" id="UP000789759">
    <property type="component" value="Unassembled WGS sequence"/>
</dbReference>
<keyword evidence="4" id="KW-1185">Reference proteome</keyword>
<proteinExistence type="predicted"/>
<dbReference type="InterPro" id="IPR006600">
    <property type="entry name" value="HTH_CenpB_DNA-bd_dom"/>
</dbReference>
<feature type="domain" description="HTH CENPB-type" evidence="2">
    <location>
        <begin position="1"/>
        <end position="40"/>
    </location>
</feature>
<evidence type="ECO:0000259" key="2">
    <source>
        <dbReference type="PROSITE" id="PS51253"/>
    </source>
</evidence>
<protein>
    <submittedName>
        <fullName evidence="3">3036_t:CDS:1</fullName>
    </submittedName>
</protein>
<keyword evidence="1" id="KW-0238">DNA-binding</keyword>
<dbReference type="EMBL" id="CAJVQA010003209">
    <property type="protein sequence ID" value="CAG8569430.1"/>
    <property type="molecule type" value="Genomic_DNA"/>
</dbReference>
<reference evidence="3" key="1">
    <citation type="submission" date="2021-06" db="EMBL/GenBank/DDBJ databases">
        <authorList>
            <person name="Kallberg Y."/>
            <person name="Tangrot J."/>
            <person name="Rosling A."/>
        </authorList>
    </citation>
    <scope>NUCLEOTIDE SEQUENCE</scope>
    <source>
        <strain evidence="3">FL966</strain>
    </source>
</reference>